<evidence type="ECO:0000313" key="2">
    <source>
        <dbReference type="EMBL" id="KAF8783948.1"/>
    </source>
</evidence>
<reference evidence="2" key="1">
    <citation type="submission" date="2020-07" db="EMBL/GenBank/DDBJ databases">
        <title>Genome sequence and genetic diversity analysis of an under-domesticated orphan crop, white fonio (Digitaria exilis).</title>
        <authorList>
            <person name="Bennetzen J.L."/>
            <person name="Chen S."/>
            <person name="Ma X."/>
            <person name="Wang X."/>
            <person name="Yssel A.E.J."/>
            <person name="Chaluvadi S.R."/>
            <person name="Johnson M."/>
            <person name="Gangashetty P."/>
            <person name="Hamidou F."/>
            <person name="Sanogo M.D."/>
            <person name="Zwaenepoel A."/>
            <person name="Wallace J."/>
            <person name="Van De Peer Y."/>
            <person name="Van Deynze A."/>
        </authorList>
    </citation>
    <scope>NUCLEOTIDE SEQUENCE</scope>
    <source>
        <tissue evidence="2">Leaves</tissue>
    </source>
</reference>
<organism evidence="2 3">
    <name type="scientific">Digitaria exilis</name>
    <dbReference type="NCBI Taxonomy" id="1010633"/>
    <lineage>
        <taxon>Eukaryota</taxon>
        <taxon>Viridiplantae</taxon>
        <taxon>Streptophyta</taxon>
        <taxon>Embryophyta</taxon>
        <taxon>Tracheophyta</taxon>
        <taxon>Spermatophyta</taxon>
        <taxon>Magnoliopsida</taxon>
        <taxon>Liliopsida</taxon>
        <taxon>Poales</taxon>
        <taxon>Poaceae</taxon>
        <taxon>PACMAD clade</taxon>
        <taxon>Panicoideae</taxon>
        <taxon>Panicodae</taxon>
        <taxon>Paniceae</taxon>
        <taxon>Anthephorinae</taxon>
        <taxon>Digitaria</taxon>
    </lineage>
</organism>
<feature type="transmembrane region" description="Helical" evidence="1">
    <location>
        <begin position="125"/>
        <end position="143"/>
    </location>
</feature>
<sequence length="195" mass="19678">MGNSISAAAVPALCAAISALELLGPQRIAAGTTTTTTTAAAHQAPALGHAIWPFLLPLAAVGGLLTSVSLIYNHLHRAVADAGAARINRRLPELLKLMLCTSVGLLHFFLFILQAPALGLAATRYLPAVATATYFLGVLLIIVGHIRAGGEGGGGGAVVVAGGPIEGPVGVGLLLLTKMATAALLCLMFKAICVM</sequence>
<comment type="caution">
    <text evidence="2">The sequence shown here is derived from an EMBL/GenBank/DDBJ whole genome shotgun (WGS) entry which is preliminary data.</text>
</comment>
<evidence type="ECO:0000256" key="1">
    <source>
        <dbReference type="SAM" id="Phobius"/>
    </source>
</evidence>
<keyword evidence="1" id="KW-1133">Transmembrane helix</keyword>
<keyword evidence="1" id="KW-0812">Transmembrane</keyword>
<proteinExistence type="predicted"/>
<name>A0A835KX24_9POAL</name>
<dbReference type="Proteomes" id="UP000636709">
    <property type="component" value="Unassembled WGS sequence"/>
</dbReference>
<dbReference type="OrthoDB" id="696889at2759"/>
<feature type="transmembrane region" description="Helical" evidence="1">
    <location>
        <begin position="54"/>
        <end position="73"/>
    </location>
</feature>
<dbReference type="AlphaFoldDB" id="A0A835KX24"/>
<evidence type="ECO:0000313" key="3">
    <source>
        <dbReference type="Proteomes" id="UP000636709"/>
    </source>
</evidence>
<feature type="transmembrane region" description="Helical" evidence="1">
    <location>
        <begin position="94"/>
        <end position="113"/>
    </location>
</feature>
<dbReference type="EMBL" id="JACEFO010000035">
    <property type="protein sequence ID" value="KAF8783948.1"/>
    <property type="molecule type" value="Genomic_DNA"/>
</dbReference>
<accession>A0A835KX24</accession>
<keyword evidence="3" id="KW-1185">Reference proteome</keyword>
<protein>
    <submittedName>
        <fullName evidence="2">Uncharacterized protein</fullName>
    </submittedName>
</protein>
<keyword evidence="1" id="KW-0472">Membrane</keyword>
<gene>
    <name evidence="2" type="ORF">HU200_000123</name>
</gene>